<accession>A0A937X884</accession>
<dbReference type="PROSITE" id="PS50893">
    <property type="entry name" value="ABC_TRANSPORTER_2"/>
    <property type="match status" value="1"/>
</dbReference>
<keyword evidence="4 7" id="KW-0067">ATP-binding</keyword>
<dbReference type="SUPFAM" id="SSF52540">
    <property type="entry name" value="P-loop containing nucleoside triphosphate hydrolases"/>
    <property type="match status" value="1"/>
</dbReference>
<dbReference type="AlphaFoldDB" id="A0A937X884"/>
<evidence type="ECO:0000256" key="5">
    <source>
        <dbReference type="SAM" id="MobiDB-lite"/>
    </source>
</evidence>
<evidence type="ECO:0000256" key="2">
    <source>
        <dbReference type="ARBA" id="ARBA00022448"/>
    </source>
</evidence>
<name>A0A937X884_9BACT</name>
<dbReference type="GO" id="GO:0016887">
    <property type="term" value="F:ATP hydrolysis activity"/>
    <property type="evidence" value="ECO:0007669"/>
    <property type="project" value="InterPro"/>
</dbReference>
<dbReference type="SMART" id="SM00382">
    <property type="entry name" value="AAA"/>
    <property type="match status" value="1"/>
</dbReference>
<dbReference type="InterPro" id="IPR003439">
    <property type="entry name" value="ABC_transporter-like_ATP-bd"/>
</dbReference>
<keyword evidence="3" id="KW-0547">Nucleotide-binding</keyword>
<comment type="similarity">
    <text evidence="1">Belongs to the ABC transporter superfamily.</text>
</comment>
<keyword evidence="2" id="KW-0813">Transport</keyword>
<feature type="region of interest" description="Disordered" evidence="5">
    <location>
        <begin position="215"/>
        <end position="255"/>
    </location>
</feature>
<dbReference type="InterPro" id="IPR027417">
    <property type="entry name" value="P-loop_NTPase"/>
</dbReference>
<gene>
    <name evidence="7" type="ORF">FJZ00_13270</name>
</gene>
<dbReference type="Pfam" id="PF00005">
    <property type="entry name" value="ABC_tran"/>
    <property type="match status" value="1"/>
</dbReference>
<dbReference type="InterPro" id="IPR050153">
    <property type="entry name" value="Metal_Ion_Import_ABC"/>
</dbReference>
<dbReference type="EMBL" id="VGJX01000867">
    <property type="protein sequence ID" value="MBM3276117.1"/>
    <property type="molecule type" value="Genomic_DNA"/>
</dbReference>
<dbReference type="InterPro" id="IPR003593">
    <property type="entry name" value="AAA+_ATPase"/>
</dbReference>
<dbReference type="Gene3D" id="3.40.50.300">
    <property type="entry name" value="P-loop containing nucleotide triphosphate hydrolases"/>
    <property type="match status" value="1"/>
</dbReference>
<evidence type="ECO:0000256" key="4">
    <source>
        <dbReference type="ARBA" id="ARBA00022840"/>
    </source>
</evidence>
<dbReference type="Proteomes" id="UP000703893">
    <property type="component" value="Unassembled WGS sequence"/>
</dbReference>
<sequence>MPPVTFEIRPGELWLLVGRNGSGKSTLLRTLMGLSSPISGGVRRPPQGGIAFIPQRQNRDPALPLRAVDLVEEGLESGRSFLRPLRAKPARTAALAALDRVDAAPLALKPFRDLSEGQKQRVLMARALVSEPLLFVADEPTAAMDLQAEREALDLLARLRRDAGTAVLLVSHHVPSALAVADSLIVVDAEAQAVIVGPRAEVARHPLVRRLVAAEQPQIPEKPPGPESDVACGLSLPGGPDSGAAADDSSPGGHL</sequence>
<dbReference type="GO" id="GO:0005524">
    <property type="term" value="F:ATP binding"/>
    <property type="evidence" value="ECO:0007669"/>
    <property type="project" value="UniProtKB-KW"/>
</dbReference>
<evidence type="ECO:0000313" key="7">
    <source>
        <dbReference type="EMBL" id="MBM3276117.1"/>
    </source>
</evidence>
<reference evidence="7 8" key="1">
    <citation type="submission" date="2019-03" db="EMBL/GenBank/DDBJ databases">
        <title>Lake Tanganyika Metagenome-Assembled Genomes (MAGs).</title>
        <authorList>
            <person name="Tran P."/>
        </authorList>
    </citation>
    <scope>NUCLEOTIDE SEQUENCE [LARGE SCALE GENOMIC DNA]</scope>
    <source>
        <strain evidence="7">K_DeepCast_65m_m2_236</strain>
    </source>
</reference>
<comment type="caution">
    <text evidence="7">The sequence shown here is derived from an EMBL/GenBank/DDBJ whole genome shotgun (WGS) entry which is preliminary data.</text>
</comment>
<proteinExistence type="inferred from homology"/>
<evidence type="ECO:0000259" key="6">
    <source>
        <dbReference type="PROSITE" id="PS50893"/>
    </source>
</evidence>
<dbReference type="PANTHER" id="PTHR42734">
    <property type="entry name" value="METAL TRANSPORT SYSTEM ATP-BINDING PROTEIN TM_0124-RELATED"/>
    <property type="match status" value="1"/>
</dbReference>
<dbReference type="PANTHER" id="PTHR42734:SF17">
    <property type="entry name" value="METAL TRANSPORT SYSTEM ATP-BINDING PROTEIN TM_0124-RELATED"/>
    <property type="match status" value="1"/>
</dbReference>
<feature type="domain" description="ABC transporter" evidence="6">
    <location>
        <begin position="1"/>
        <end position="214"/>
    </location>
</feature>
<evidence type="ECO:0000313" key="8">
    <source>
        <dbReference type="Proteomes" id="UP000703893"/>
    </source>
</evidence>
<evidence type="ECO:0000256" key="3">
    <source>
        <dbReference type="ARBA" id="ARBA00022741"/>
    </source>
</evidence>
<protein>
    <submittedName>
        <fullName evidence="7">ATP-binding cassette domain-containing protein</fullName>
    </submittedName>
</protein>
<evidence type="ECO:0000256" key="1">
    <source>
        <dbReference type="ARBA" id="ARBA00005417"/>
    </source>
</evidence>
<organism evidence="7 8">
    <name type="scientific">Candidatus Tanganyikabacteria bacterium</name>
    <dbReference type="NCBI Taxonomy" id="2961651"/>
    <lineage>
        <taxon>Bacteria</taxon>
        <taxon>Bacillati</taxon>
        <taxon>Candidatus Sericytochromatia</taxon>
        <taxon>Candidatus Tanganyikabacteria</taxon>
    </lineage>
</organism>